<dbReference type="PANTHER" id="PTHR30204">
    <property type="entry name" value="REDOX-CYCLING DRUG-SENSING TRANSCRIPTIONAL ACTIVATOR SOXR"/>
    <property type="match status" value="1"/>
</dbReference>
<dbReference type="OrthoDB" id="3824912at2"/>
<evidence type="ECO:0000313" key="3">
    <source>
        <dbReference type="EMBL" id="BCJ29244.1"/>
    </source>
</evidence>
<dbReference type="SUPFAM" id="SSF46955">
    <property type="entry name" value="Putative DNA-binding domain"/>
    <property type="match status" value="1"/>
</dbReference>
<dbReference type="InterPro" id="IPR009061">
    <property type="entry name" value="DNA-bd_dom_put_sf"/>
</dbReference>
<dbReference type="PROSITE" id="PS50937">
    <property type="entry name" value="HTH_MERR_2"/>
    <property type="match status" value="1"/>
</dbReference>
<name>A0A810L1D6_9ACTN</name>
<dbReference type="PRINTS" id="PR00040">
    <property type="entry name" value="HTHMERR"/>
</dbReference>
<dbReference type="GO" id="GO:0003700">
    <property type="term" value="F:DNA-binding transcription factor activity"/>
    <property type="evidence" value="ECO:0007669"/>
    <property type="project" value="InterPro"/>
</dbReference>
<dbReference type="PANTHER" id="PTHR30204:SF97">
    <property type="entry name" value="MERR FAMILY REGULATORY PROTEIN"/>
    <property type="match status" value="1"/>
</dbReference>
<protein>
    <submittedName>
        <fullName evidence="3">MerR family transcriptional regulator</fullName>
    </submittedName>
</protein>
<dbReference type="RefSeq" id="WP_030445558.1">
    <property type="nucleotide sequence ID" value="NZ_AP023354.1"/>
</dbReference>
<evidence type="ECO:0000256" key="1">
    <source>
        <dbReference type="ARBA" id="ARBA00023125"/>
    </source>
</evidence>
<feature type="domain" description="HTH merR-type" evidence="2">
    <location>
        <begin position="1"/>
        <end position="68"/>
    </location>
</feature>
<proteinExistence type="predicted"/>
<dbReference type="SMART" id="SM00422">
    <property type="entry name" value="HTH_MERR"/>
    <property type="match status" value="1"/>
</dbReference>
<dbReference type="Pfam" id="PF13411">
    <property type="entry name" value="MerR_1"/>
    <property type="match status" value="1"/>
</dbReference>
<reference evidence="3" key="1">
    <citation type="submission" date="2020-08" db="EMBL/GenBank/DDBJ databases">
        <title>Whole genome shotgun sequence of Actinocatenispora sera NBRC 101916.</title>
        <authorList>
            <person name="Komaki H."/>
            <person name="Tamura T."/>
        </authorList>
    </citation>
    <scope>NUCLEOTIDE SEQUENCE</scope>
    <source>
        <strain evidence="3">NBRC 101916</strain>
    </source>
</reference>
<dbReference type="Gene3D" id="1.10.1660.10">
    <property type="match status" value="1"/>
</dbReference>
<gene>
    <name evidence="3" type="ORF">Asera_33520</name>
</gene>
<dbReference type="InterPro" id="IPR000551">
    <property type="entry name" value="MerR-type_HTH_dom"/>
</dbReference>
<keyword evidence="4" id="KW-1185">Reference proteome</keyword>
<dbReference type="AlphaFoldDB" id="A0A810L1D6"/>
<dbReference type="InterPro" id="IPR047057">
    <property type="entry name" value="MerR_fam"/>
</dbReference>
<evidence type="ECO:0000313" key="4">
    <source>
        <dbReference type="Proteomes" id="UP000680750"/>
    </source>
</evidence>
<dbReference type="KEGG" id="aser:Asera_33520"/>
<dbReference type="Proteomes" id="UP000680750">
    <property type="component" value="Chromosome"/>
</dbReference>
<dbReference type="GO" id="GO:0003677">
    <property type="term" value="F:DNA binding"/>
    <property type="evidence" value="ECO:0007669"/>
    <property type="project" value="UniProtKB-KW"/>
</dbReference>
<organism evidence="3 4">
    <name type="scientific">Actinocatenispora sera</name>
    <dbReference type="NCBI Taxonomy" id="390989"/>
    <lineage>
        <taxon>Bacteria</taxon>
        <taxon>Bacillati</taxon>
        <taxon>Actinomycetota</taxon>
        <taxon>Actinomycetes</taxon>
        <taxon>Micromonosporales</taxon>
        <taxon>Micromonosporaceae</taxon>
        <taxon>Actinocatenispora</taxon>
    </lineage>
</organism>
<keyword evidence="1" id="KW-0238">DNA-binding</keyword>
<evidence type="ECO:0000259" key="2">
    <source>
        <dbReference type="PROSITE" id="PS50937"/>
    </source>
</evidence>
<sequence length="118" mass="12784">MLIGKLAARTGAAERQLRHYERVGLLTAARRHNGYREYDDSAVDTVRRIRALLAAGLPTRTIRTVLPCATGDGTVHPCPGVLDLLRNRLATLDQRAAELATARQALLDSITVAERAAG</sequence>
<dbReference type="EMBL" id="AP023354">
    <property type="protein sequence ID" value="BCJ29244.1"/>
    <property type="molecule type" value="Genomic_DNA"/>
</dbReference>
<accession>A0A810L1D6</accession>